<comment type="caution">
    <text evidence="1">The sequence shown here is derived from an EMBL/GenBank/DDBJ whole genome shotgun (WGS) entry which is preliminary data.</text>
</comment>
<reference evidence="1 2" key="1">
    <citation type="journal article" date="2018" name="Sci. Rep.">
        <title>Genomic signatures of local adaptation to the degree of environmental predictability in rotifers.</title>
        <authorList>
            <person name="Franch-Gras L."/>
            <person name="Hahn C."/>
            <person name="Garcia-Roger E.M."/>
            <person name="Carmona M.J."/>
            <person name="Serra M."/>
            <person name="Gomez A."/>
        </authorList>
    </citation>
    <scope>NUCLEOTIDE SEQUENCE [LARGE SCALE GENOMIC DNA]</scope>
    <source>
        <strain evidence="1">HYR1</strain>
    </source>
</reference>
<protein>
    <submittedName>
        <fullName evidence="1">Uncharacterized protein</fullName>
    </submittedName>
</protein>
<organism evidence="1 2">
    <name type="scientific">Brachionus plicatilis</name>
    <name type="common">Marine rotifer</name>
    <name type="synonym">Brachionus muelleri</name>
    <dbReference type="NCBI Taxonomy" id="10195"/>
    <lineage>
        <taxon>Eukaryota</taxon>
        <taxon>Metazoa</taxon>
        <taxon>Spiralia</taxon>
        <taxon>Gnathifera</taxon>
        <taxon>Rotifera</taxon>
        <taxon>Eurotatoria</taxon>
        <taxon>Monogononta</taxon>
        <taxon>Pseudotrocha</taxon>
        <taxon>Ploima</taxon>
        <taxon>Brachionidae</taxon>
        <taxon>Brachionus</taxon>
    </lineage>
</organism>
<keyword evidence="2" id="KW-1185">Reference proteome</keyword>
<evidence type="ECO:0000313" key="1">
    <source>
        <dbReference type="EMBL" id="RNA41279.1"/>
    </source>
</evidence>
<name>A0A3M7T056_BRAPC</name>
<dbReference type="EMBL" id="REGN01000526">
    <property type="protein sequence ID" value="RNA41279.1"/>
    <property type="molecule type" value="Genomic_DNA"/>
</dbReference>
<dbReference type="AlphaFoldDB" id="A0A3M7T056"/>
<dbReference type="Proteomes" id="UP000276133">
    <property type="component" value="Unassembled WGS sequence"/>
</dbReference>
<sequence length="135" mass="15553">MFFNFFLFSKSTLNKKLLNKTSTDIFIFHLSGPQAASSLDFFKAEINSFRPIESSRSVLRLNIVDNISPNNSPFSLSVLKSLLLINGLLDKRSILFPKLTDFIFIWSFDTELIWTTKELLFSLRTSRNKCQSAFL</sequence>
<proteinExistence type="predicted"/>
<accession>A0A3M7T056</accession>
<evidence type="ECO:0000313" key="2">
    <source>
        <dbReference type="Proteomes" id="UP000276133"/>
    </source>
</evidence>
<gene>
    <name evidence="1" type="ORF">BpHYR1_001707</name>
</gene>